<dbReference type="EMBL" id="CP036267">
    <property type="protein sequence ID" value="QDT32891.1"/>
    <property type="molecule type" value="Genomic_DNA"/>
</dbReference>
<dbReference type="OrthoDB" id="9805440at2"/>
<dbReference type="InterPro" id="IPR036909">
    <property type="entry name" value="Cyt_c-like_dom_sf"/>
</dbReference>
<dbReference type="SUPFAM" id="SSF46626">
    <property type="entry name" value="Cytochrome c"/>
    <property type="match status" value="1"/>
</dbReference>
<dbReference type="Gene3D" id="1.10.760.10">
    <property type="entry name" value="Cytochrome c-like domain"/>
    <property type="match status" value="1"/>
</dbReference>
<proteinExistence type="predicted"/>
<dbReference type="Pfam" id="PF02433">
    <property type="entry name" value="FixO"/>
    <property type="match status" value="1"/>
</dbReference>
<gene>
    <name evidence="1" type="ORF">Mal48_21390</name>
</gene>
<evidence type="ECO:0000313" key="2">
    <source>
        <dbReference type="Proteomes" id="UP000315724"/>
    </source>
</evidence>
<name>A0A517QMQ9_9PLAN</name>
<dbReference type="GO" id="GO:0009055">
    <property type="term" value="F:electron transfer activity"/>
    <property type="evidence" value="ECO:0007669"/>
    <property type="project" value="InterPro"/>
</dbReference>
<accession>A0A517QMQ9</accession>
<dbReference type="KEGG" id="tpol:Mal48_21390"/>
<evidence type="ECO:0000313" key="1">
    <source>
        <dbReference type="EMBL" id="QDT32891.1"/>
    </source>
</evidence>
<dbReference type="GO" id="GO:0020037">
    <property type="term" value="F:heme binding"/>
    <property type="evidence" value="ECO:0007669"/>
    <property type="project" value="InterPro"/>
</dbReference>
<dbReference type="InterPro" id="IPR003468">
    <property type="entry name" value="Cyt_c_oxidase_monohaem-su/FixO"/>
</dbReference>
<dbReference type="AlphaFoldDB" id="A0A517QMQ9"/>
<dbReference type="RefSeq" id="WP_145198505.1">
    <property type="nucleotide sequence ID" value="NZ_CP036267.1"/>
</dbReference>
<keyword evidence="2" id="KW-1185">Reference proteome</keyword>
<reference evidence="1 2" key="1">
    <citation type="submission" date="2019-02" db="EMBL/GenBank/DDBJ databases">
        <title>Deep-cultivation of Planctomycetes and their phenomic and genomic characterization uncovers novel biology.</title>
        <authorList>
            <person name="Wiegand S."/>
            <person name="Jogler M."/>
            <person name="Boedeker C."/>
            <person name="Pinto D."/>
            <person name="Vollmers J."/>
            <person name="Rivas-Marin E."/>
            <person name="Kohn T."/>
            <person name="Peeters S.H."/>
            <person name="Heuer A."/>
            <person name="Rast P."/>
            <person name="Oberbeckmann S."/>
            <person name="Bunk B."/>
            <person name="Jeske O."/>
            <person name="Meyerdierks A."/>
            <person name="Storesund J.E."/>
            <person name="Kallscheuer N."/>
            <person name="Luecker S."/>
            <person name="Lage O.M."/>
            <person name="Pohl T."/>
            <person name="Merkel B.J."/>
            <person name="Hornburger P."/>
            <person name="Mueller R.-W."/>
            <person name="Bruemmer F."/>
            <person name="Labrenz M."/>
            <person name="Spormann A.M."/>
            <person name="Op den Camp H."/>
            <person name="Overmann J."/>
            <person name="Amann R."/>
            <person name="Jetten M.S.M."/>
            <person name="Mascher T."/>
            <person name="Medema M.H."/>
            <person name="Devos D.P."/>
            <person name="Kaster A.-K."/>
            <person name="Ovreas L."/>
            <person name="Rohde M."/>
            <person name="Galperin M.Y."/>
            <person name="Jogler C."/>
        </authorList>
    </citation>
    <scope>NUCLEOTIDE SEQUENCE [LARGE SCALE GENOMIC DNA]</scope>
    <source>
        <strain evidence="1 2">Mal48</strain>
    </source>
</reference>
<organism evidence="1 2">
    <name type="scientific">Thalassoglobus polymorphus</name>
    <dbReference type="NCBI Taxonomy" id="2527994"/>
    <lineage>
        <taxon>Bacteria</taxon>
        <taxon>Pseudomonadati</taxon>
        <taxon>Planctomycetota</taxon>
        <taxon>Planctomycetia</taxon>
        <taxon>Planctomycetales</taxon>
        <taxon>Planctomycetaceae</taxon>
        <taxon>Thalassoglobus</taxon>
    </lineage>
</organism>
<protein>
    <submittedName>
        <fullName evidence="1">Cytochrome C oxidase, mono-heme subunit/FixO</fullName>
    </submittedName>
</protein>
<sequence>MFESKSGIFFIAGLLFFAFAFLSNAVVPMLMYRDLPEQTVEEVINPNIRYQFEDLAQRYPDQFKEHFGSPPEDPVQADAWYNEKCAEALRLGRQIYIGEACWHCHSQFVRPVSNESQRWGPVSESHEYQNELQRPVMFGTRRVGPDLSREGGRRSNDWHAVHFFKPNDLSEGSPMPSYPWFFDGSPDKPNKRGLALIAYVQWLGSWLESYPYYEAYDESPIAKLEQLEKQTAEQAEGEATDD</sequence>
<dbReference type="Proteomes" id="UP000315724">
    <property type="component" value="Chromosome"/>
</dbReference>